<feature type="transmembrane region" description="Helical" evidence="5">
    <location>
        <begin position="68"/>
        <end position="92"/>
    </location>
</feature>
<feature type="domain" description="Dendritic cell-specific transmembrane protein-like" evidence="6">
    <location>
        <begin position="18"/>
        <end position="170"/>
    </location>
</feature>
<evidence type="ECO:0000256" key="4">
    <source>
        <dbReference type="ARBA" id="ARBA00023136"/>
    </source>
</evidence>
<dbReference type="Pfam" id="PF07782">
    <property type="entry name" value="DC_STAMP"/>
    <property type="match status" value="1"/>
</dbReference>
<keyword evidence="8" id="KW-1185">Reference proteome</keyword>
<accession>A0A8S4PHW1</accession>
<feature type="non-terminal residue" evidence="7">
    <location>
        <position position="173"/>
    </location>
</feature>
<evidence type="ECO:0000256" key="2">
    <source>
        <dbReference type="ARBA" id="ARBA00022692"/>
    </source>
</evidence>
<gene>
    <name evidence="7" type="ORF">OFUS_LOCUS17575</name>
</gene>
<proteinExistence type="predicted"/>
<dbReference type="EMBL" id="CAIIXF020000008">
    <property type="protein sequence ID" value="CAH1792631.1"/>
    <property type="molecule type" value="Genomic_DNA"/>
</dbReference>
<evidence type="ECO:0000313" key="7">
    <source>
        <dbReference type="EMBL" id="CAH1792631.1"/>
    </source>
</evidence>
<keyword evidence="4 5" id="KW-0472">Membrane</keyword>
<sequence length="173" mass="19347">VIFQACLYLRGYLHDLDYDNIYITSAFKRFDKGESNLLPLRKKERVHFIDSTAFCLSKQELVSILRGILIILALLAAAVLLCGMDVLIYLVLEVVRKEANVTVLINGGSGFEVALNDTSPSISQILHQEVPILLKGNSTHFKYSLELNTAPCLPDPSPPFYEDKTQLVYLGVM</sequence>
<keyword evidence="3 5" id="KW-1133">Transmembrane helix</keyword>
<dbReference type="OrthoDB" id="6148521at2759"/>
<evidence type="ECO:0000313" key="8">
    <source>
        <dbReference type="Proteomes" id="UP000749559"/>
    </source>
</evidence>
<dbReference type="Proteomes" id="UP000749559">
    <property type="component" value="Unassembled WGS sequence"/>
</dbReference>
<protein>
    <recommendedName>
        <fullName evidence="6">Dendritic cell-specific transmembrane protein-like domain-containing protein</fullName>
    </recommendedName>
</protein>
<dbReference type="AlphaFoldDB" id="A0A8S4PHW1"/>
<evidence type="ECO:0000256" key="1">
    <source>
        <dbReference type="ARBA" id="ARBA00004141"/>
    </source>
</evidence>
<dbReference type="InterPro" id="IPR051856">
    <property type="entry name" value="CSR-E3_Ligase_Protein"/>
</dbReference>
<feature type="non-terminal residue" evidence="7">
    <location>
        <position position="1"/>
    </location>
</feature>
<dbReference type="PANTHER" id="PTHR21041">
    <property type="entry name" value="DENDRITIC CELL-SPECIFIC TRANSMEMBRANE PROTEIN"/>
    <property type="match status" value="1"/>
</dbReference>
<comment type="subcellular location">
    <subcellularLocation>
        <location evidence="1">Membrane</location>
        <topology evidence="1">Multi-pass membrane protein</topology>
    </subcellularLocation>
</comment>
<organism evidence="7 8">
    <name type="scientific">Owenia fusiformis</name>
    <name type="common">Polychaete worm</name>
    <dbReference type="NCBI Taxonomy" id="6347"/>
    <lineage>
        <taxon>Eukaryota</taxon>
        <taxon>Metazoa</taxon>
        <taxon>Spiralia</taxon>
        <taxon>Lophotrochozoa</taxon>
        <taxon>Annelida</taxon>
        <taxon>Polychaeta</taxon>
        <taxon>Sedentaria</taxon>
        <taxon>Canalipalpata</taxon>
        <taxon>Sabellida</taxon>
        <taxon>Oweniida</taxon>
        <taxon>Oweniidae</taxon>
        <taxon>Owenia</taxon>
    </lineage>
</organism>
<name>A0A8S4PHW1_OWEFU</name>
<comment type="caution">
    <text evidence="7">The sequence shown here is derived from an EMBL/GenBank/DDBJ whole genome shotgun (WGS) entry which is preliminary data.</text>
</comment>
<evidence type="ECO:0000256" key="5">
    <source>
        <dbReference type="SAM" id="Phobius"/>
    </source>
</evidence>
<keyword evidence="2 5" id="KW-0812">Transmembrane</keyword>
<evidence type="ECO:0000259" key="6">
    <source>
        <dbReference type="Pfam" id="PF07782"/>
    </source>
</evidence>
<dbReference type="InterPro" id="IPR012858">
    <property type="entry name" value="DC_STAMP-like"/>
</dbReference>
<evidence type="ECO:0000256" key="3">
    <source>
        <dbReference type="ARBA" id="ARBA00022989"/>
    </source>
</evidence>
<dbReference type="GO" id="GO:0016020">
    <property type="term" value="C:membrane"/>
    <property type="evidence" value="ECO:0007669"/>
    <property type="project" value="UniProtKB-SubCell"/>
</dbReference>
<reference evidence="7" key="1">
    <citation type="submission" date="2022-03" db="EMBL/GenBank/DDBJ databases">
        <authorList>
            <person name="Martin C."/>
        </authorList>
    </citation>
    <scope>NUCLEOTIDE SEQUENCE</scope>
</reference>
<dbReference type="PANTHER" id="PTHR21041:SF17">
    <property type="entry name" value="E3 UBIQUITIN-PROTEIN LIGASE DCST1"/>
    <property type="match status" value="1"/>
</dbReference>